<reference evidence="2 3" key="1">
    <citation type="submission" date="2016-10" db="EMBL/GenBank/DDBJ databases">
        <authorList>
            <person name="de Groot N.N."/>
        </authorList>
    </citation>
    <scope>NUCLEOTIDE SEQUENCE [LARGE SCALE GENOMIC DNA]</scope>
    <source>
        <strain evidence="2 3">ATCC 29281</strain>
    </source>
</reference>
<keyword evidence="3" id="KW-1185">Reference proteome</keyword>
<evidence type="ECO:0000313" key="3">
    <source>
        <dbReference type="Proteomes" id="UP000187280"/>
    </source>
</evidence>
<organism evidence="2 3">
    <name type="scientific">Lonsdalea quercina</name>
    <dbReference type="NCBI Taxonomy" id="71657"/>
    <lineage>
        <taxon>Bacteria</taxon>
        <taxon>Pseudomonadati</taxon>
        <taxon>Pseudomonadota</taxon>
        <taxon>Gammaproteobacteria</taxon>
        <taxon>Enterobacterales</taxon>
        <taxon>Pectobacteriaceae</taxon>
        <taxon>Lonsdalea</taxon>
    </lineage>
</organism>
<accession>A0A1H3ZPN9</accession>
<dbReference type="AlphaFoldDB" id="A0A1H3ZPN9"/>
<protein>
    <submittedName>
        <fullName evidence="2">Branched-chain amino acid transport protein</fullName>
    </submittedName>
</protein>
<dbReference type="GeneID" id="97764170"/>
<feature type="transmembrane region" description="Helical" evidence="1">
    <location>
        <begin position="68"/>
        <end position="98"/>
    </location>
</feature>
<evidence type="ECO:0000313" key="2">
    <source>
        <dbReference type="EMBL" id="SEA25670.1"/>
    </source>
</evidence>
<feature type="transmembrane region" description="Helical" evidence="1">
    <location>
        <begin position="37"/>
        <end position="56"/>
    </location>
</feature>
<name>A0A1H3ZPN9_9GAMM</name>
<dbReference type="EMBL" id="FNQS01000003">
    <property type="protein sequence ID" value="SEA25670.1"/>
    <property type="molecule type" value="Genomic_DNA"/>
</dbReference>
<dbReference type="RefSeq" id="WP_026743559.1">
    <property type="nucleotide sequence ID" value="NZ_FNQS01000003.1"/>
</dbReference>
<proteinExistence type="predicted"/>
<gene>
    <name evidence="2" type="ORF">SAMN02982996_01269</name>
</gene>
<dbReference type="STRING" id="71657.SAMN02982996_01269"/>
<keyword evidence="1" id="KW-0812">Transmembrane</keyword>
<keyword evidence="1" id="KW-0472">Membrane</keyword>
<sequence length="105" mass="11762">MSWSLLFVLAGVVFFNRYLFLDPRVPVTLPLWVRQALRYSAPCMLTAICGPVILLHHDALRPFPGNPYLWGALGCVIIALLVRNVLLAVACGLAWFYALCFWLGV</sequence>
<dbReference type="Pfam" id="PF05437">
    <property type="entry name" value="AzlD"/>
    <property type="match status" value="1"/>
</dbReference>
<evidence type="ECO:0000256" key="1">
    <source>
        <dbReference type="SAM" id="Phobius"/>
    </source>
</evidence>
<dbReference type="Proteomes" id="UP000187280">
    <property type="component" value="Unassembled WGS sequence"/>
</dbReference>
<dbReference type="InterPro" id="IPR008407">
    <property type="entry name" value="Brnchd-chn_aa_trnsp_AzlD"/>
</dbReference>
<keyword evidence="1" id="KW-1133">Transmembrane helix</keyword>
<dbReference type="eggNOG" id="COG4392">
    <property type="taxonomic scope" value="Bacteria"/>
</dbReference>